<protein>
    <submittedName>
        <fullName evidence="3">Uncharacterized protein</fullName>
    </submittedName>
</protein>
<feature type="region of interest" description="Disordered" evidence="1">
    <location>
        <begin position="1"/>
        <end position="35"/>
    </location>
</feature>
<sequence>MRQKSPIGPRIVFKTNARPTPRSRADQARRESPRT</sequence>
<keyword evidence="2" id="KW-1185">Reference proteome</keyword>
<dbReference type="WBParaSite" id="nRc.2.0.1.t09330-RA">
    <property type="protein sequence ID" value="nRc.2.0.1.t09330-RA"/>
    <property type="gene ID" value="nRc.2.0.1.g09330"/>
</dbReference>
<proteinExistence type="predicted"/>
<evidence type="ECO:0000256" key="1">
    <source>
        <dbReference type="SAM" id="MobiDB-lite"/>
    </source>
</evidence>
<evidence type="ECO:0000313" key="3">
    <source>
        <dbReference type="WBParaSite" id="nRc.2.0.1.t09330-RA"/>
    </source>
</evidence>
<dbReference type="AlphaFoldDB" id="A0A915I643"/>
<evidence type="ECO:0000313" key="2">
    <source>
        <dbReference type="Proteomes" id="UP000887565"/>
    </source>
</evidence>
<dbReference type="Proteomes" id="UP000887565">
    <property type="component" value="Unplaced"/>
</dbReference>
<name>A0A915I643_ROMCU</name>
<organism evidence="2 3">
    <name type="scientific">Romanomermis culicivorax</name>
    <name type="common">Nematode worm</name>
    <dbReference type="NCBI Taxonomy" id="13658"/>
    <lineage>
        <taxon>Eukaryota</taxon>
        <taxon>Metazoa</taxon>
        <taxon>Ecdysozoa</taxon>
        <taxon>Nematoda</taxon>
        <taxon>Enoplea</taxon>
        <taxon>Dorylaimia</taxon>
        <taxon>Mermithida</taxon>
        <taxon>Mermithoidea</taxon>
        <taxon>Mermithidae</taxon>
        <taxon>Romanomermis</taxon>
    </lineage>
</organism>
<feature type="compositionally biased region" description="Basic and acidic residues" evidence="1">
    <location>
        <begin position="23"/>
        <end position="35"/>
    </location>
</feature>
<reference evidence="3" key="1">
    <citation type="submission" date="2022-11" db="UniProtKB">
        <authorList>
            <consortium name="WormBaseParasite"/>
        </authorList>
    </citation>
    <scope>IDENTIFICATION</scope>
</reference>
<accession>A0A915I643</accession>